<comment type="caution">
    <text evidence="2">The sequence shown here is derived from an EMBL/GenBank/DDBJ whole genome shotgun (WGS) entry which is preliminary data.</text>
</comment>
<dbReference type="Gene3D" id="2.60.120.260">
    <property type="entry name" value="Galactose-binding domain-like"/>
    <property type="match status" value="1"/>
</dbReference>
<feature type="chain" id="PRO_5042225577" evidence="1">
    <location>
        <begin position="19"/>
        <end position="187"/>
    </location>
</feature>
<feature type="signal peptide" evidence="1">
    <location>
        <begin position="1"/>
        <end position="18"/>
    </location>
</feature>
<reference evidence="2" key="1">
    <citation type="submission" date="2023-03" db="EMBL/GenBank/DDBJ databases">
        <title>Massive genome expansion in bonnet fungi (Mycena s.s.) driven by repeated elements and novel gene families across ecological guilds.</title>
        <authorList>
            <consortium name="Lawrence Berkeley National Laboratory"/>
            <person name="Harder C.B."/>
            <person name="Miyauchi S."/>
            <person name="Viragh M."/>
            <person name="Kuo A."/>
            <person name="Thoen E."/>
            <person name="Andreopoulos B."/>
            <person name="Lu D."/>
            <person name="Skrede I."/>
            <person name="Drula E."/>
            <person name="Henrissat B."/>
            <person name="Morin E."/>
            <person name="Kohler A."/>
            <person name="Barry K."/>
            <person name="LaButti K."/>
            <person name="Morin E."/>
            <person name="Salamov A."/>
            <person name="Lipzen A."/>
            <person name="Mereny Z."/>
            <person name="Hegedus B."/>
            <person name="Baldrian P."/>
            <person name="Stursova M."/>
            <person name="Weitz H."/>
            <person name="Taylor A."/>
            <person name="Grigoriev I.V."/>
            <person name="Nagy L.G."/>
            <person name="Martin F."/>
            <person name="Kauserud H."/>
        </authorList>
    </citation>
    <scope>NUCLEOTIDE SEQUENCE</scope>
    <source>
        <strain evidence="2">9284</strain>
    </source>
</reference>
<organism evidence="2 3">
    <name type="scientific">Roridomyces roridus</name>
    <dbReference type="NCBI Taxonomy" id="1738132"/>
    <lineage>
        <taxon>Eukaryota</taxon>
        <taxon>Fungi</taxon>
        <taxon>Dikarya</taxon>
        <taxon>Basidiomycota</taxon>
        <taxon>Agaricomycotina</taxon>
        <taxon>Agaricomycetes</taxon>
        <taxon>Agaricomycetidae</taxon>
        <taxon>Agaricales</taxon>
        <taxon>Marasmiineae</taxon>
        <taxon>Mycenaceae</taxon>
        <taxon>Roridomyces</taxon>
    </lineage>
</organism>
<accession>A0AAD7BSW3</accession>
<keyword evidence="3" id="KW-1185">Reference proteome</keyword>
<dbReference type="AlphaFoldDB" id="A0AAD7BSW3"/>
<dbReference type="EMBL" id="JARKIF010000010">
    <property type="protein sequence ID" value="KAJ7628921.1"/>
    <property type="molecule type" value="Genomic_DNA"/>
</dbReference>
<feature type="non-terminal residue" evidence="2">
    <location>
        <position position="187"/>
    </location>
</feature>
<proteinExistence type="predicted"/>
<evidence type="ECO:0000256" key="1">
    <source>
        <dbReference type="SAM" id="SignalP"/>
    </source>
</evidence>
<name>A0AAD7BSW3_9AGAR</name>
<gene>
    <name evidence="2" type="ORF">FB45DRAFT_748797</name>
</gene>
<dbReference type="Proteomes" id="UP001221142">
    <property type="component" value="Unassembled WGS sequence"/>
</dbReference>
<keyword evidence="1" id="KW-0732">Signal</keyword>
<evidence type="ECO:0000313" key="3">
    <source>
        <dbReference type="Proteomes" id="UP001221142"/>
    </source>
</evidence>
<sequence>MRLSHVPWLLLILSATRGTLLSSSTNRTIDDSLGDSVTGAKVQYLPAVPPSDGRLWFNQTSCAAGSCADALPNAALALDNTWTAAMYLADVSSMSINFQFSGTAIYVFFIIPNFAPASDPSSTVRCVFFIDGSQVGSFTHDSDGSGQFTYDELVYSNSSITNGEHTLMIQTTGSEPAMIIFDYALYT</sequence>
<evidence type="ECO:0000313" key="2">
    <source>
        <dbReference type="EMBL" id="KAJ7628921.1"/>
    </source>
</evidence>
<protein>
    <submittedName>
        <fullName evidence="2">Uncharacterized protein</fullName>
    </submittedName>
</protein>